<proteinExistence type="predicted"/>
<evidence type="ECO:0000313" key="2">
    <source>
        <dbReference type="Proteomes" id="UP000465778"/>
    </source>
</evidence>
<evidence type="ECO:0000313" key="1">
    <source>
        <dbReference type="EMBL" id="KAF0821405.1"/>
    </source>
</evidence>
<accession>A0A800N824</accession>
<organism evidence="1 2">
    <name type="scientific">Cytobacillus firmus</name>
    <name type="common">Bacillus firmus</name>
    <dbReference type="NCBI Taxonomy" id="1399"/>
    <lineage>
        <taxon>Bacteria</taxon>
        <taxon>Bacillati</taxon>
        <taxon>Bacillota</taxon>
        <taxon>Bacilli</taxon>
        <taxon>Bacillales</taxon>
        <taxon>Bacillaceae</taxon>
        <taxon>Cytobacillus</taxon>
    </lineage>
</organism>
<reference evidence="1 2" key="1">
    <citation type="journal article" date="2020" name="G3 (Bethesda)">
        <title>Whole Genome Sequencing and Comparative Genomics of Two Nematicidal Bacillus Strains Reveals a Wide Range of Possible Virulence Factors.</title>
        <authorList>
            <person name="Susic N."/>
            <person name="Janezic S."/>
            <person name="Rupnik M."/>
            <person name="Geric Stare B."/>
        </authorList>
    </citation>
    <scope>NUCLEOTIDE SEQUENCE [LARGE SCALE GENOMIC DNA]</scope>
    <source>
        <strain evidence="1 2">I-1582</strain>
    </source>
</reference>
<protein>
    <submittedName>
        <fullName evidence="1">Uncharacterized protein</fullName>
    </submittedName>
</protein>
<dbReference type="Proteomes" id="UP000465778">
    <property type="component" value="Unassembled WGS sequence"/>
</dbReference>
<gene>
    <name evidence="1" type="ORF">KIS1582_4884</name>
</gene>
<dbReference type="RefSeq" id="WP_201309066.1">
    <property type="nucleotide sequence ID" value="NZ_JBALOT010000018.1"/>
</dbReference>
<comment type="caution">
    <text evidence="1">The sequence shown here is derived from an EMBL/GenBank/DDBJ whole genome shotgun (WGS) entry which is preliminary data.</text>
</comment>
<dbReference type="AlphaFoldDB" id="A0A800N824"/>
<name>A0A800N824_CYTFI</name>
<dbReference type="EMBL" id="VDEM01000111">
    <property type="protein sequence ID" value="KAF0821405.1"/>
    <property type="molecule type" value="Genomic_DNA"/>
</dbReference>
<sequence>MRETCFYCTKEITDKQMHLISFDLADNEREEILCKECYSEWLHGIKG</sequence>